<feature type="transmembrane region" description="Helical" evidence="2">
    <location>
        <begin position="228"/>
        <end position="245"/>
    </location>
</feature>
<reference evidence="3 4" key="1">
    <citation type="submission" date="2020-08" db="EMBL/GenBank/DDBJ databases">
        <title>Sequencing the genomes of 1000 actinobacteria strains.</title>
        <authorList>
            <person name="Klenk H.-P."/>
        </authorList>
    </citation>
    <scope>NUCLEOTIDE SEQUENCE [LARGE SCALE GENOMIC DNA]</scope>
    <source>
        <strain evidence="3 4">DSM 105498</strain>
    </source>
</reference>
<feature type="compositionally biased region" description="Low complexity" evidence="1">
    <location>
        <begin position="499"/>
        <end position="509"/>
    </location>
</feature>
<feature type="transmembrane region" description="Helical" evidence="2">
    <location>
        <begin position="410"/>
        <end position="429"/>
    </location>
</feature>
<sequence length="542" mass="57247">MKLTEWIAAAVVALGVLLCGGAWALSSPVGSSPDDSYHLSSIWCIGATDNSLPCRKLPEPAEGAVQSYKVPAMVAGPQCYAFDPTASAVCQEPLRGKRAVTTAVNSGDYPGGFYTFMHTFVGSSVVKSVVTMRMVNVLITALLLTAIGLACAPAARRMLAYAVTVTLIPLGWFIIGSVNPSSWAIVGVTAWGFALNGLFTAPSRRRGIALGALGLVGALMAIGARGDAAVYVVVTGVAVCILHWRTLWTRKWLAAIPAAAFLIAAFVSLTAGQVGSIAGASAETDRPLSEVLTNVFLEWPALISGSFGYSFGLGWLDTAVPTLTAYPVAMILGFVFLSGFSQGRWSKVLACLAVGIPLIALPSLTYYRLRMIVGETIQPRYILPLIPVLVGLALAGRVPGTSIRFTRVQGAVFSGALSLATSAALYANIRRYVTGTDGTLLIDNLEWWWPWAPSPFVIIALGGVGFAMLSSPVWLLSRPAKDNESVRLVASEDDSAALAAAPPLEPAAAEGEEEVRESWLPAERKLGVENEPEHRSAEEAPR</sequence>
<proteinExistence type="predicted"/>
<feature type="transmembrane region" description="Helical" evidence="2">
    <location>
        <begin position="381"/>
        <end position="398"/>
    </location>
</feature>
<dbReference type="Proteomes" id="UP000589626">
    <property type="component" value="Unassembled WGS sequence"/>
</dbReference>
<accession>A0A7W4VXC9</accession>
<protein>
    <recommendedName>
        <fullName evidence="5">DUF2142 domain-containing protein</fullName>
    </recommendedName>
</protein>
<feature type="transmembrane region" description="Helical" evidence="2">
    <location>
        <begin position="181"/>
        <end position="199"/>
    </location>
</feature>
<evidence type="ECO:0008006" key="5">
    <source>
        <dbReference type="Google" id="ProtNLM"/>
    </source>
</evidence>
<feature type="region of interest" description="Disordered" evidence="1">
    <location>
        <begin position="499"/>
        <end position="542"/>
    </location>
</feature>
<dbReference type="InterPro" id="IPR018674">
    <property type="entry name" value="DUF2142_membrane"/>
</dbReference>
<evidence type="ECO:0000313" key="4">
    <source>
        <dbReference type="Proteomes" id="UP000589626"/>
    </source>
</evidence>
<comment type="caution">
    <text evidence="3">The sequence shown here is derived from an EMBL/GenBank/DDBJ whole genome shotgun (WGS) entry which is preliminary data.</text>
</comment>
<keyword evidence="4" id="KW-1185">Reference proteome</keyword>
<feature type="compositionally biased region" description="Basic and acidic residues" evidence="1">
    <location>
        <begin position="522"/>
        <end position="542"/>
    </location>
</feature>
<dbReference type="Pfam" id="PF09913">
    <property type="entry name" value="DUF2142"/>
    <property type="match status" value="1"/>
</dbReference>
<dbReference type="AlphaFoldDB" id="A0A7W4VXC9"/>
<feature type="transmembrane region" description="Helical" evidence="2">
    <location>
        <begin position="323"/>
        <end position="341"/>
    </location>
</feature>
<evidence type="ECO:0000256" key="1">
    <source>
        <dbReference type="SAM" id="MobiDB-lite"/>
    </source>
</evidence>
<evidence type="ECO:0000313" key="3">
    <source>
        <dbReference type="EMBL" id="MBB3043523.1"/>
    </source>
</evidence>
<dbReference type="EMBL" id="JACHWR010000002">
    <property type="protein sequence ID" value="MBB3043523.1"/>
    <property type="molecule type" value="Genomic_DNA"/>
</dbReference>
<keyword evidence="2" id="KW-1133">Transmembrane helix</keyword>
<dbReference type="RefSeq" id="WP_183593333.1">
    <property type="nucleotide sequence ID" value="NZ_JACHWR010000002.1"/>
</dbReference>
<feature type="transmembrane region" description="Helical" evidence="2">
    <location>
        <begin position="206"/>
        <end position="222"/>
    </location>
</feature>
<feature type="transmembrane region" description="Helical" evidence="2">
    <location>
        <begin position="158"/>
        <end position="175"/>
    </location>
</feature>
<gene>
    <name evidence="3" type="ORF">FHU40_003341</name>
</gene>
<feature type="transmembrane region" description="Helical" evidence="2">
    <location>
        <begin position="130"/>
        <end position="151"/>
    </location>
</feature>
<evidence type="ECO:0000256" key="2">
    <source>
        <dbReference type="SAM" id="Phobius"/>
    </source>
</evidence>
<feature type="transmembrane region" description="Helical" evidence="2">
    <location>
        <begin position="252"/>
        <end position="271"/>
    </location>
</feature>
<feature type="transmembrane region" description="Helical" evidence="2">
    <location>
        <begin position="348"/>
        <end position="369"/>
    </location>
</feature>
<keyword evidence="2" id="KW-0472">Membrane</keyword>
<organism evidence="3 4">
    <name type="scientific">Nocardioides soli</name>
    <dbReference type="NCBI Taxonomy" id="1036020"/>
    <lineage>
        <taxon>Bacteria</taxon>
        <taxon>Bacillati</taxon>
        <taxon>Actinomycetota</taxon>
        <taxon>Actinomycetes</taxon>
        <taxon>Propionibacteriales</taxon>
        <taxon>Nocardioidaceae</taxon>
        <taxon>Nocardioides</taxon>
    </lineage>
</organism>
<name>A0A7W4VXC9_9ACTN</name>
<keyword evidence="2" id="KW-0812">Transmembrane</keyword>
<feature type="transmembrane region" description="Helical" evidence="2">
    <location>
        <begin position="449"/>
        <end position="469"/>
    </location>
</feature>